<name>A0A934RAF9_9BACT</name>
<evidence type="ECO:0000259" key="1">
    <source>
        <dbReference type="Pfam" id="PF12697"/>
    </source>
</evidence>
<keyword evidence="2" id="KW-0378">Hydrolase</keyword>
<gene>
    <name evidence="2" type="ORF">JIN84_21055</name>
</gene>
<proteinExistence type="predicted"/>
<dbReference type="Gene3D" id="3.40.50.1820">
    <property type="entry name" value="alpha/beta hydrolase"/>
    <property type="match status" value="1"/>
</dbReference>
<dbReference type="InterPro" id="IPR029058">
    <property type="entry name" value="AB_hydrolase_fold"/>
</dbReference>
<dbReference type="RefSeq" id="WP_200353078.1">
    <property type="nucleotide sequence ID" value="NZ_BAABHZ010000002.1"/>
</dbReference>
<dbReference type="Pfam" id="PF12697">
    <property type="entry name" value="Abhydrolase_6"/>
    <property type="match status" value="1"/>
</dbReference>
<dbReference type="Proteomes" id="UP000600139">
    <property type="component" value="Unassembled WGS sequence"/>
</dbReference>
<organism evidence="2 3">
    <name type="scientific">Luteolibacter yonseiensis</name>
    <dbReference type="NCBI Taxonomy" id="1144680"/>
    <lineage>
        <taxon>Bacteria</taxon>
        <taxon>Pseudomonadati</taxon>
        <taxon>Verrucomicrobiota</taxon>
        <taxon>Verrucomicrobiia</taxon>
        <taxon>Verrucomicrobiales</taxon>
        <taxon>Verrucomicrobiaceae</taxon>
        <taxon>Luteolibacter</taxon>
    </lineage>
</organism>
<dbReference type="PANTHER" id="PTHR37946:SF1">
    <property type="entry name" value="SLL1969 PROTEIN"/>
    <property type="match status" value="1"/>
</dbReference>
<dbReference type="GO" id="GO:0016787">
    <property type="term" value="F:hydrolase activity"/>
    <property type="evidence" value="ECO:0007669"/>
    <property type="project" value="UniProtKB-KW"/>
</dbReference>
<reference evidence="2" key="1">
    <citation type="submission" date="2021-01" db="EMBL/GenBank/DDBJ databases">
        <title>Modified the classification status of verrucomicrobia.</title>
        <authorList>
            <person name="Feng X."/>
        </authorList>
    </citation>
    <scope>NUCLEOTIDE SEQUENCE</scope>
    <source>
        <strain evidence="2">JCM 18052</strain>
    </source>
</reference>
<dbReference type="EMBL" id="JAENIK010000013">
    <property type="protein sequence ID" value="MBK1818125.1"/>
    <property type="molecule type" value="Genomic_DNA"/>
</dbReference>
<evidence type="ECO:0000313" key="2">
    <source>
        <dbReference type="EMBL" id="MBK1818125.1"/>
    </source>
</evidence>
<dbReference type="InterPro" id="IPR000073">
    <property type="entry name" value="AB_hydrolase_1"/>
</dbReference>
<dbReference type="AlphaFoldDB" id="A0A934RAF9"/>
<dbReference type="PANTHER" id="PTHR37946">
    <property type="entry name" value="SLL1969 PROTEIN"/>
    <property type="match status" value="1"/>
</dbReference>
<comment type="caution">
    <text evidence="2">The sequence shown here is derived from an EMBL/GenBank/DDBJ whole genome shotgun (WGS) entry which is preliminary data.</text>
</comment>
<feature type="domain" description="AB hydrolase-1" evidence="1">
    <location>
        <begin position="33"/>
        <end position="144"/>
    </location>
</feature>
<evidence type="ECO:0000313" key="3">
    <source>
        <dbReference type="Proteomes" id="UP000600139"/>
    </source>
</evidence>
<dbReference type="SUPFAM" id="SSF53474">
    <property type="entry name" value="alpha/beta-Hydrolases"/>
    <property type="match status" value="1"/>
</dbReference>
<sequence>MQTITEWRHRAEMLTPPFPWDRPQWHDTGGPTVVLLHGLWRGWRAMQPLARALENDGFSTLNIPYPSARLPIHHLVTHVRHQIEDKVGDGPVHFITHSLGGILLRSLLAGEVRWKTGRAIMLAPPNAGSEIVDWSKKHPLLHIALGPAGRELASDGVPQNLPALPSEVRAAVIMGNRCSIPIFKKLLGDENDGIVSAAKGRIDGLCGFSVINADHTFIQTHPEAIRLSLEFLKTGVWPG</sequence>
<protein>
    <submittedName>
        <fullName evidence="2">Alpha/beta hydrolase</fullName>
    </submittedName>
</protein>
<accession>A0A934RAF9</accession>
<keyword evidence="3" id="KW-1185">Reference proteome</keyword>